<proteinExistence type="predicted"/>
<organism evidence="1">
    <name type="scientific">marine sediment metagenome</name>
    <dbReference type="NCBI Taxonomy" id="412755"/>
    <lineage>
        <taxon>unclassified sequences</taxon>
        <taxon>metagenomes</taxon>
        <taxon>ecological metagenomes</taxon>
    </lineage>
</organism>
<comment type="caution">
    <text evidence="1">The sequence shown here is derived from an EMBL/GenBank/DDBJ whole genome shotgun (WGS) entry which is preliminary data.</text>
</comment>
<feature type="non-terminal residue" evidence="1">
    <location>
        <position position="1"/>
    </location>
</feature>
<reference evidence="1" key="1">
    <citation type="journal article" date="2014" name="Front. Microbiol.">
        <title>High frequency of phylogenetically diverse reductive dehalogenase-homologous genes in deep subseafloor sedimentary metagenomes.</title>
        <authorList>
            <person name="Kawai M."/>
            <person name="Futagami T."/>
            <person name="Toyoda A."/>
            <person name="Takaki Y."/>
            <person name="Nishi S."/>
            <person name="Hori S."/>
            <person name="Arai W."/>
            <person name="Tsubouchi T."/>
            <person name="Morono Y."/>
            <person name="Uchiyama I."/>
            <person name="Ito T."/>
            <person name="Fujiyama A."/>
            <person name="Inagaki F."/>
            <person name="Takami H."/>
        </authorList>
    </citation>
    <scope>NUCLEOTIDE SEQUENCE</scope>
    <source>
        <strain evidence="1">Expedition CK06-06</strain>
    </source>
</reference>
<accession>X1NVJ1</accession>
<sequence length="38" mass="3942">VVRMTQRVVSGDPAGNVVPAEGGLKTATTLSVRQQDGF</sequence>
<name>X1NVJ1_9ZZZZ</name>
<dbReference type="EMBL" id="BARV01018113">
    <property type="protein sequence ID" value="GAI30805.1"/>
    <property type="molecule type" value="Genomic_DNA"/>
</dbReference>
<gene>
    <name evidence="1" type="ORF">S06H3_30710</name>
</gene>
<protein>
    <submittedName>
        <fullName evidence="1">Uncharacterized protein</fullName>
    </submittedName>
</protein>
<dbReference type="AlphaFoldDB" id="X1NVJ1"/>
<evidence type="ECO:0000313" key="1">
    <source>
        <dbReference type="EMBL" id="GAI30805.1"/>
    </source>
</evidence>